<keyword evidence="6 11" id="KW-0378">Hydrolase</keyword>
<accession>A0A1Y5I2C2</accession>
<dbReference type="Pfam" id="PF20791">
    <property type="entry name" value="Acyl-ACP_TE_C"/>
    <property type="match status" value="1"/>
</dbReference>
<evidence type="ECO:0000256" key="10">
    <source>
        <dbReference type="ARBA" id="ARBA00023160"/>
    </source>
</evidence>
<dbReference type="AlphaFoldDB" id="A0A1Y5I2C2"/>
<feature type="domain" description="Acyl-ACP thioesterase N-terminal hotdog" evidence="13">
    <location>
        <begin position="106"/>
        <end position="237"/>
    </location>
</feature>
<dbReference type="Pfam" id="PF01643">
    <property type="entry name" value="Acyl-ACP_TE"/>
    <property type="match status" value="1"/>
</dbReference>
<evidence type="ECO:0000256" key="6">
    <source>
        <dbReference type="ARBA" id="ARBA00022801"/>
    </source>
</evidence>
<evidence type="ECO:0000256" key="5">
    <source>
        <dbReference type="ARBA" id="ARBA00022640"/>
    </source>
</evidence>
<comment type="subcellular location">
    <subcellularLocation>
        <location evidence="1 11">Plastid</location>
        <location evidence="1 11">Chloroplast</location>
    </subcellularLocation>
</comment>
<feature type="region of interest" description="Disordered" evidence="12">
    <location>
        <begin position="1"/>
        <end position="44"/>
    </location>
</feature>
<evidence type="ECO:0000256" key="3">
    <source>
        <dbReference type="ARBA" id="ARBA00022516"/>
    </source>
</evidence>
<dbReference type="PANTHER" id="PTHR31727:SF6">
    <property type="entry name" value="OLEOYL-ACYL CARRIER PROTEIN THIOESTERASE 1, CHLOROPLASTIC"/>
    <property type="match status" value="1"/>
</dbReference>
<dbReference type="EC" id="3.1.2.-" evidence="11"/>
<keyword evidence="3 11" id="KW-0444">Lipid biosynthesis</keyword>
<dbReference type="InterPro" id="IPR045023">
    <property type="entry name" value="FATA/B"/>
</dbReference>
<evidence type="ECO:0000259" key="14">
    <source>
        <dbReference type="Pfam" id="PF20791"/>
    </source>
</evidence>
<evidence type="ECO:0000256" key="8">
    <source>
        <dbReference type="ARBA" id="ARBA00022946"/>
    </source>
</evidence>
<dbReference type="eggNOG" id="ENOG502QTE3">
    <property type="taxonomic scope" value="Eukaryota"/>
</dbReference>
<proteinExistence type="inferred from homology"/>
<dbReference type="InterPro" id="IPR029069">
    <property type="entry name" value="HotDog_dom_sf"/>
</dbReference>
<dbReference type="SUPFAM" id="SSF54637">
    <property type="entry name" value="Thioesterase/thiol ester dehydrase-isomerase"/>
    <property type="match status" value="2"/>
</dbReference>
<evidence type="ECO:0000256" key="2">
    <source>
        <dbReference type="ARBA" id="ARBA00006500"/>
    </source>
</evidence>
<evidence type="ECO:0000256" key="4">
    <source>
        <dbReference type="ARBA" id="ARBA00022528"/>
    </source>
</evidence>
<evidence type="ECO:0000256" key="9">
    <source>
        <dbReference type="ARBA" id="ARBA00023098"/>
    </source>
</evidence>
<reference evidence="15" key="1">
    <citation type="submission" date="2017-04" db="EMBL/GenBank/DDBJ databases">
        <title>Population genomics of picophytoplankton unveils novel chromosome hypervariability.</title>
        <authorList>
            <consortium name="DOE Joint Genome Institute"/>
            <person name="Blanc-Mathieu R."/>
            <person name="Krasovec M."/>
            <person name="Hebrard M."/>
            <person name="Yau S."/>
            <person name="Desgranges E."/>
            <person name="Martin J."/>
            <person name="Schackwitz W."/>
            <person name="Kuo A."/>
            <person name="Salin G."/>
            <person name="Donnadieu C."/>
            <person name="Desdevises Y."/>
            <person name="Sanchez-Ferandin S."/>
            <person name="Moreau H."/>
            <person name="Rivals E."/>
            <person name="Grigoriev I.V."/>
            <person name="Grimsley N."/>
            <person name="Eyre-Walker A."/>
            <person name="Piganeau G."/>
        </authorList>
    </citation>
    <scope>NUCLEOTIDE SEQUENCE [LARGE SCALE GENOMIC DNA]</scope>
    <source>
        <strain evidence="15">RCC 1115</strain>
    </source>
</reference>
<dbReference type="Gene3D" id="3.10.129.10">
    <property type="entry name" value="Hotdog Thioesterase"/>
    <property type="match status" value="1"/>
</dbReference>
<dbReference type="InterPro" id="IPR002864">
    <property type="entry name" value="Acyl-ACP_thioesterase_NHD"/>
</dbReference>
<feature type="compositionally biased region" description="Low complexity" evidence="12">
    <location>
        <begin position="1"/>
        <end position="25"/>
    </location>
</feature>
<evidence type="ECO:0000256" key="12">
    <source>
        <dbReference type="SAM" id="MobiDB-lite"/>
    </source>
</evidence>
<dbReference type="GO" id="GO:0000036">
    <property type="term" value="F:acyl carrier activity"/>
    <property type="evidence" value="ECO:0007669"/>
    <property type="project" value="TreeGrafter"/>
</dbReference>
<dbReference type="GO" id="GO:0009507">
    <property type="term" value="C:chloroplast"/>
    <property type="evidence" value="ECO:0007669"/>
    <property type="project" value="UniProtKB-SubCell"/>
</dbReference>
<dbReference type="InterPro" id="IPR049427">
    <property type="entry name" value="Acyl-ACP_TE_C"/>
</dbReference>
<name>A0A1Y5I2C2_OSTTA</name>
<comment type="similarity">
    <text evidence="2 11">Belongs to the acyl-ACP thioesterase family.</text>
</comment>
<keyword evidence="4 11" id="KW-0150">Chloroplast</keyword>
<dbReference type="GO" id="GO:0016297">
    <property type="term" value="F:fatty acyl-[ACP] hydrolase activity"/>
    <property type="evidence" value="ECO:0007669"/>
    <property type="project" value="InterPro"/>
</dbReference>
<protein>
    <recommendedName>
        <fullName evidence="11">Acyl-[acyl-carrier-protein] hydrolase</fullName>
        <ecNumber evidence="11">3.1.2.-</ecNumber>
    </recommendedName>
</protein>
<feature type="domain" description="Acyl-ACP thioesterase-like C-terminal" evidence="14">
    <location>
        <begin position="275"/>
        <end position="364"/>
    </location>
</feature>
<keyword evidence="8" id="KW-0809">Transit peptide</keyword>
<sequence>MVAFAAHAPRASANARARANSTVARDNTVRRRAGGTRVTSLRRPATRARTIETAARDRTAMIARASGASDVASADRSVAKPTANGENSFSGMDGTEWFSRNFSEQGRKFSEVFPVRYAETGPNGEATMVTIADLIQECACNHAQGIWGVGQSMPAEMAKGHLAWVCTRLHLCVRKYPKWGEKMEVSTWFEPQGKIAARRDYSITDESGVQIGEATSQWVVLNLNTRRMARIPNSVLEDFKYQALERQVMEEGYASDKLADVTEIAADQCVSPITHHVRRNDMDMNGHVNNVVYVQWILESVPQETWNGRALQEIILEYRSECNFGECITATCCEVEEQSDSYVLLHKLARGDDEIVRAKTVWTKQKTS</sequence>
<evidence type="ECO:0000259" key="13">
    <source>
        <dbReference type="Pfam" id="PF01643"/>
    </source>
</evidence>
<gene>
    <name evidence="15" type="ORF">BE221DRAFT_186974</name>
</gene>
<evidence type="ECO:0000256" key="11">
    <source>
        <dbReference type="RuleBase" id="RU363096"/>
    </source>
</evidence>
<keyword evidence="7 11" id="KW-0276">Fatty acid metabolism</keyword>
<feature type="compositionally biased region" description="Low complexity" evidence="12">
    <location>
        <begin position="35"/>
        <end position="44"/>
    </location>
</feature>
<organism evidence="15">
    <name type="scientific">Ostreococcus tauri</name>
    <name type="common">Marine green alga</name>
    <dbReference type="NCBI Taxonomy" id="70448"/>
    <lineage>
        <taxon>Eukaryota</taxon>
        <taxon>Viridiplantae</taxon>
        <taxon>Chlorophyta</taxon>
        <taxon>Mamiellophyceae</taxon>
        <taxon>Mamiellales</taxon>
        <taxon>Bathycoccaceae</taxon>
        <taxon>Ostreococcus</taxon>
    </lineage>
</organism>
<evidence type="ECO:0000313" key="15">
    <source>
        <dbReference type="EMBL" id="OUS42324.1"/>
    </source>
</evidence>
<evidence type="ECO:0000256" key="7">
    <source>
        <dbReference type="ARBA" id="ARBA00022832"/>
    </source>
</evidence>
<dbReference type="Proteomes" id="UP000195557">
    <property type="component" value="Unassembled WGS sequence"/>
</dbReference>
<dbReference type="PANTHER" id="PTHR31727">
    <property type="entry name" value="OLEOYL-ACYL CARRIER PROTEIN THIOESTERASE 1, CHLOROPLASTIC"/>
    <property type="match status" value="1"/>
</dbReference>
<dbReference type="EMBL" id="KZ155838">
    <property type="protein sequence ID" value="OUS42324.1"/>
    <property type="molecule type" value="Genomic_DNA"/>
</dbReference>
<evidence type="ECO:0000256" key="1">
    <source>
        <dbReference type="ARBA" id="ARBA00004229"/>
    </source>
</evidence>
<dbReference type="CDD" id="cd00586">
    <property type="entry name" value="4HBT"/>
    <property type="match status" value="1"/>
</dbReference>
<keyword evidence="10 11" id="KW-0275">Fatty acid biosynthesis</keyword>
<keyword evidence="5 11" id="KW-0934">Plastid</keyword>
<comment type="function">
    <text evidence="11">Plays an essential role in chain termination during de novo fatty acid synthesis.</text>
</comment>
<keyword evidence="9 11" id="KW-0443">Lipid metabolism</keyword>